<keyword evidence="3" id="KW-1185">Reference proteome</keyword>
<name>A0ABW2QDP8_9BURK</name>
<dbReference type="Proteomes" id="UP001596501">
    <property type="component" value="Unassembled WGS sequence"/>
</dbReference>
<gene>
    <name evidence="2" type="ORF">ACFQPB_01805</name>
</gene>
<feature type="region of interest" description="Disordered" evidence="1">
    <location>
        <begin position="12"/>
        <end position="42"/>
    </location>
</feature>
<proteinExistence type="predicted"/>
<dbReference type="RefSeq" id="WP_382219306.1">
    <property type="nucleotide sequence ID" value="NZ_JBHTCA010000001.1"/>
</dbReference>
<feature type="region of interest" description="Disordered" evidence="1">
    <location>
        <begin position="137"/>
        <end position="171"/>
    </location>
</feature>
<comment type="caution">
    <text evidence="2">The sequence shown here is derived from an EMBL/GenBank/DDBJ whole genome shotgun (WGS) entry which is preliminary data.</text>
</comment>
<dbReference type="EMBL" id="JBHTCA010000001">
    <property type="protein sequence ID" value="MFC7407589.1"/>
    <property type="molecule type" value="Genomic_DNA"/>
</dbReference>
<evidence type="ECO:0000256" key="1">
    <source>
        <dbReference type="SAM" id="MobiDB-lite"/>
    </source>
</evidence>
<protein>
    <submittedName>
        <fullName evidence="2">Uncharacterized protein</fullName>
    </submittedName>
</protein>
<evidence type="ECO:0000313" key="2">
    <source>
        <dbReference type="EMBL" id="MFC7407589.1"/>
    </source>
</evidence>
<evidence type="ECO:0000313" key="3">
    <source>
        <dbReference type="Proteomes" id="UP001596501"/>
    </source>
</evidence>
<feature type="compositionally biased region" description="Low complexity" evidence="1">
    <location>
        <begin position="196"/>
        <end position="207"/>
    </location>
</feature>
<feature type="region of interest" description="Disordered" evidence="1">
    <location>
        <begin position="185"/>
        <end position="239"/>
    </location>
</feature>
<organism evidence="2 3">
    <name type="scientific">Hydrogenophaga atypica</name>
    <dbReference type="NCBI Taxonomy" id="249409"/>
    <lineage>
        <taxon>Bacteria</taxon>
        <taxon>Pseudomonadati</taxon>
        <taxon>Pseudomonadota</taxon>
        <taxon>Betaproteobacteria</taxon>
        <taxon>Burkholderiales</taxon>
        <taxon>Comamonadaceae</taxon>
        <taxon>Hydrogenophaga</taxon>
    </lineage>
</organism>
<reference evidence="3" key="1">
    <citation type="journal article" date="2019" name="Int. J. Syst. Evol. Microbiol.">
        <title>The Global Catalogue of Microorganisms (GCM) 10K type strain sequencing project: providing services to taxonomists for standard genome sequencing and annotation.</title>
        <authorList>
            <consortium name="The Broad Institute Genomics Platform"/>
            <consortium name="The Broad Institute Genome Sequencing Center for Infectious Disease"/>
            <person name="Wu L."/>
            <person name="Ma J."/>
        </authorList>
    </citation>
    <scope>NUCLEOTIDE SEQUENCE [LARGE SCALE GENOMIC DNA]</scope>
    <source>
        <strain evidence="3">CGMCC 1.12371</strain>
    </source>
</reference>
<accession>A0ABW2QDP8</accession>
<sequence length="239" mass="25483">MSSPSALDRLRRWISGGTPPNTAGPQAVGTGNAGPHASGLRQQRAGRREQLFALVRENMIRMGVLSSHYKFKVLTLDPAGEQFIVMVDWQPGALGADPVFEKQFEAGLQLLLTERKQGFKVKAVYWRGHVEAGVTAAALSPPRTARPNPASVPTPAAAPKDAQATHHEEQVSDDELMALQAALRQAGASTPPTPPSRATRPAALAPLPDTPDFEPTINTEGHAGTEFGALSETQYGKLN</sequence>